<sequence>MEAVESSRLGSMSQANIEGESSEEQEQVVVLRVLSNLKPKREPQQMKRRITLDTRRKFKYMPPLQTLVPPPPPHNTFPNLELLITRNRAVSFLPCHSKYVIVAEELNSEIDKGNPPQAASIVDEKSILVEVSGAVTLTQLVST</sequence>
<evidence type="ECO:0000313" key="2">
    <source>
        <dbReference type="EMBL" id="KAK1314900.1"/>
    </source>
</evidence>
<feature type="region of interest" description="Disordered" evidence="1">
    <location>
        <begin position="1"/>
        <end position="26"/>
    </location>
</feature>
<reference evidence="2" key="2">
    <citation type="submission" date="2023-06" db="EMBL/GenBank/DDBJ databases">
        <authorList>
            <person name="Ma L."/>
            <person name="Liu K.-W."/>
            <person name="Li Z."/>
            <person name="Hsiao Y.-Y."/>
            <person name="Qi Y."/>
            <person name="Fu T."/>
            <person name="Tang G."/>
            <person name="Zhang D."/>
            <person name="Sun W.-H."/>
            <person name="Liu D.-K."/>
            <person name="Li Y."/>
            <person name="Chen G.-Z."/>
            <person name="Liu X.-D."/>
            <person name="Liao X.-Y."/>
            <person name="Jiang Y.-T."/>
            <person name="Yu X."/>
            <person name="Hao Y."/>
            <person name="Huang J."/>
            <person name="Zhao X.-W."/>
            <person name="Ke S."/>
            <person name="Chen Y.-Y."/>
            <person name="Wu W.-L."/>
            <person name="Hsu J.-L."/>
            <person name="Lin Y.-F."/>
            <person name="Huang M.-D."/>
            <person name="Li C.-Y."/>
            <person name="Huang L."/>
            <person name="Wang Z.-W."/>
            <person name="Zhao X."/>
            <person name="Zhong W.-Y."/>
            <person name="Peng D.-H."/>
            <person name="Ahmad S."/>
            <person name="Lan S."/>
            <person name="Zhang J.-S."/>
            <person name="Tsai W.-C."/>
            <person name="Van De Peer Y."/>
            <person name="Liu Z.-J."/>
        </authorList>
    </citation>
    <scope>NUCLEOTIDE SEQUENCE</scope>
    <source>
        <strain evidence="2">CP</strain>
        <tissue evidence="2">Leaves</tissue>
    </source>
</reference>
<accession>A0AAV9EM77</accession>
<name>A0AAV9EM77_ACOCL</name>
<protein>
    <submittedName>
        <fullName evidence="2">Uncharacterized protein</fullName>
    </submittedName>
</protein>
<dbReference type="AlphaFoldDB" id="A0AAV9EM77"/>
<evidence type="ECO:0000256" key="1">
    <source>
        <dbReference type="SAM" id="MobiDB-lite"/>
    </source>
</evidence>
<organism evidence="2 3">
    <name type="scientific">Acorus calamus</name>
    <name type="common">Sweet flag</name>
    <dbReference type="NCBI Taxonomy" id="4465"/>
    <lineage>
        <taxon>Eukaryota</taxon>
        <taxon>Viridiplantae</taxon>
        <taxon>Streptophyta</taxon>
        <taxon>Embryophyta</taxon>
        <taxon>Tracheophyta</taxon>
        <taxon>Spermatophyta</taxon>
        <taxon>Magnoliopsida</taxon>
        <taxon>Liliopsida</taxon>
        <taxon>Acoraceae</taxon>
        <taxon>Acorus</taxon>
    </lineage>
</organism>
<reference evidence="2" key="1">
    <citation type="journal article" date="2023" name="Nat. Commun.">
        <title>Diploid and tetraploid genomes of Acorus and the evolution of monocots.</title>
        <authorList>
            <person name="Ma L."/>
            <person name="Liu K.W."/>
            <person name="Li Z."/>
            <person name="Hsiao Y.Y."/>
            <person name="Qi Y."/>
            <person name="Fu T."/>
            <person name="Tang G.D."/>
            <person name="Zhang D."/>
            <person name="Sun W.H."/>
            <person name="Liu D.K."/>
            <person name="Li Y."/>
            <person name="Chen G.Z."/>
            <person name="Liu X.D."/>
            <person name="Liao X.Y."/>
            <person name="Jiang Y.T."/>
            <person name="Yu X."/>
            <person name="Hao Y."/>
            <person name="Huang J."/>
            <person name="Zhao X.W."/>
            <person name="Ke S."/>
            <person name="Chen Y.Y."/>
            <person name="Wu W.L."/>
            <person name="Hsu J.L."/>
            <person name="Lin Y.F."/>
            <person name="Huang M.D."/>
            <person name="Li C.Y."/>
            <person name="Huang L."/>
            <person name="Wang Z.W."/>
            <person name="Zhao X."/>
            <person name="Zhong W.Y."/>
            <person name="Peng D.H."/>
            <person name="Ahmad S."/>
            <person name="Lan S."/>
            <person name="Zhang J.S."/>
            <person name="Tsai W.C."/>
            <person name="Van de Peer Y."/>
            <person name="Liu Z.J."/>
        </authorList>
    </citation>
    <scope>NUCLEOTIDE SEQUENCE</scope>
    <source>
        <strain evidence="2">CP</strain>
    </source>
</reference>
<comment type="caution">
    <text evidence="2">The sequence shown here is derived from an EMBL/GenBank/DDBJ whole genome shotgun (WGS) entry which is preliminary data.</text>
</comment>
<gene>
    <name evidence="2" type="ORF">QJS10_CPA06g01445</name>
</gene>
<dbReference type="EMBL" id="JAUJYO010000006">
    <property type="protein sequence ID" value="KAK1314900.1"/>
    <property type="molecule type" value="Genomic_DNA"/>
</dbReference>
<evidence type="ECO:0000313" key="3">
    <source>
        <dbReference type="Proteomes" id="UP001180020"/>
    </source>
</evidence>
<dbReference type="Proteomes" id="UP001180020">
    <property type="component" value="Unassembled WGS sequence"/>
</dbReference>
<proteinExistence type="predicted"/>
<keyword evidence="3" id="KW-1185">Reference proteome</keyword>